<sequence>MSQSRKSRIAYSAGGVCYRWMDDVPEVVLIATHNSTRWGLPKGHREGRETFAQAARREINEETGLRGEIVCSLSAIQYWFRVESHFVHKWVEFFLFRCTGGCLKPQLSEIDDAQWFLLPDALEQISFPRERSVLEVVNTIWRSNRLV</sequence>
<dbReference type="RefSeq" id="WP_054533116.1">
    <property type="nucleotide sequence ID" value="NZ_LGKP01000008.1"/>
</dbReference>
<dbReference type="Proteomes" id="UP000050277">
    <property type="component" value="Unassembled WGS sequence"/>
</dbReference>
<dbReference type="AlphaFoldDB" id="A0A0P6YFJ0"/>
<dbReference type="InterPro" id="IPR015797">
    <property type="entry name" value="NUDIX_hydrolase-like_dom_sf"/>
</dbReference>
<dbReference type="GO" id="GO:0006754">
    <property type="term" value="P:ATP biosynthetic process"/>
    <property type="evidence" value="ECO:0007669"/>
    <property type="project" value="TreeGrafter"/>
</dbReference>
<dbReference type="STRING" id="70996.SE18_03935"/>
<evidence type="ECO:0000256" key="1">
    <source>
        <dbReference type="ARBA" id="ARBA00022801"/>
    </source>
</evidence>
<accession>A0A0P6YFJ0</accession>
<organism evidence="3 4">
    <name type="scientific">Herpetosiphon geysericola</name>
    <dbReference type="NCBI Taxonomy" id="70996"/>
    <lineage>
        <taxon>Bacteria</taxon>
        <taxon>Bacillati</taxon>
        <taxon>Chloroflexota</taxon>
        <taxon>Chloroflexia</taxon>
        <taxon>Herpetosiphonales</taxon>
        <taxon>Herpetosiphonaceae</taxon>
        <taxon>Herpetosiphon</taxon>
    </lineage>
</organism>
<evidence type="ECO:0000313" key="4">
    <source>
        <dbReference type="Proteomes" id="UP000050277"/>
    </source>
</evidence>
<dbReference type="PROSITE" id="PS51462">
    <property type="entry name" value="NUDIX"/>
    <property type="match status" value="1"/>
</dbReference>
<dbReference type="PANTHER" id="PTHR21340:SF0">
    <property type="entry name" value="BIS(5'-NUCLEOSYL)-TETRAPHOSPHATASE [ASYMMETRICAL]"/>
    <property type="match status" value="1"/>
</dbReference>
<dbReference type="InterPro" id="IPR020084">
    <property type="entry name" value="NUDIX_hydrolase_CS"/>
</dbReference>
<keyword evidence="1" id="KW-0378">Hydrolase</keyword>
<dbReference type="GO" id="GO:0004081">
    <property type="term" value="F:bis(5'-nucleosyl)-tetraphosphatase (asymmetrical) activity"/>
    <property type="evidence" value="ECO:0007669"/>
    <property type="project" value="TreeGrafter"/>
</dbReference>
<feature type="domain" description="Nudix hydrolase" evidence="2">
    <location>
        <begin position="6"/>
        <end position="138"/>
    </location>
</feature>
<dbReference type="PANTHER" id="PTHR21340">
    <property type="entry name" value="DIADENOSINE 5,5-P1,P4-TETRAPHOSPHATE PYROPHOSPHOHYDROLASE MUTT"/>
    <property type="match status" value="1"/>
</dbReference>
<dbReference type="OrthoDB" id="9761969at2"/>
<dbReference type="InterPro" id="IPR051325">
    <property type="entry name" value="Nudix_hydrolase_domain"/>
</dbReference>
<dbReference type="SUPFAM" id="SSF55811">
    <property type="entry name" value="Nudix"/>
    <property type="match status" value="1"/>
</dbReference>
<name>A0A0P6YFJ0_9CHLR</name>
<reference evidence="3 4" key="1">
    <citation type="submission" date="2015-07" db="EMBL/GenBank/DDBJ databases">
        <title>Whole genome sequence of Herpetosiphon geysericola DSM 7119.</title>
        <authorList>
            <person name="Hemp J."/>
            <person name="Ward L.M."/>
            <person name="Pace L.A."/>
            <person name="Fischer W.W."/>
        </authorList>
    </citation>
    <scope>NUCLEOTIDE SEQUENCE [LARGE SCALE GENOMIC DNA]</scope>
    <source>
        <strain evidence="3 4">DSM 7119</strain>
    </source>
</reference>
<dbReference type="Pfam" id="PF00293">
    <property type="entry name" value="NUDIX"/>
    <property type="match status" value="1"/>
</dbReference>
<dbReference type="InterPro" id="IPR000086">
    <property type="entry name" value="NUDIX_hydrolase_dom"/>
</dbReference>
<comment type="caution">
    <text evidence="3">The sequence shown here is derived from an EMBL/GenBank/DDBJ whole genome shotgun (WGS) entry which is preliminary data.</text>
</comment>
<keyword evidence="4" id="KW-1185">Reference proteome</keyword>
<evidence type="ECO:0000313" key="3">
    <source>
        <dbReference type="EMBL" id="KPL90933.1"/>
    </source>
</evidence>
<dbReference type="PROSITE" id="PS00893">
    <property type="entry name" value="NUDIX_BOX"/>
    <property type="match status" value="1"/>
</dbReference>
<proteinExistence type="predicted"/>
<dbReference type="Gene3D" id="3.90.79.10">
    <property type="entry name" value="Nucleoside Triphosphate Pyrophosphohydrolase"/>
    <property type="match status" value="1"/>
</dbReference>
<dbReference type="EMBL" id="LGKP01000008">
    <property type="protein sequence ID" value="KPL90933.1"/>
    <property type="molecule type" value="Genomic_DNA"/>
</dbReference>
<dbReference type="CDD" id="cd03673">
    <property type="entry name" value="NUDIX_Ap6A_hydrolase"/>
    <property type="match status" value="1"/>
</dbReference>
<dbReference type="GO" id="GO:0006167">
    <property type="term" value="P:AMP biosynthetic process"/>
    <property type="evidence" value="ECO:0007669"/>
    <property type="project" value="TreeGrafter"/>
</dbReference>
<evidence type="ECO:0000259" key="2">
    <source>
        <dbReference type="PROSITE" id="PS51462"/>
    </source>
</evidence>
<protein>
    <recommendedName>
        <fullName evidence="2">Nudix hydrolase domain-containing protein</fullName>
    </recommendedName>
</protein>
<gene>
    <name evidence="3" type="ORF">SE18_03935</name>
</gene>